<keyword evidence="9" id="KW-0180">Complement pathway</keyword>
<dbReference type="Gene3D" id="2.20.130.20">
    <property type="match status" value="1"/>
</dbReference>
<name>A0A836A854_SHEEP</name>
<dbReference type="InterPro" id="IPR040839">
    <property type="entry name" value="MG4"/>
</dbReference>
<dbReference type="InterPro" id="IPR041425">
    <property type="entry name" value="C3/4/5_MG1"/>
</dbReference>
<evidence type="ECO:0000256" key="5">
    <source>
        <dbReference type="ARBA" id="ARBA00022525"/>
    </source>
</evidence>
<dbReference type="CDD" id="cd00017">
    <property type="entry name" value="ANATO"/>
    <property type="match status" value="1"/>
</dbReference>
<dbReference type="InterPro" id="IPR018933">
    <property type="entry name" value="Netrin_module_non-TIMP"/>
</dbReference>
<dbReference type="CDD" id="cd02896">
    <property type="entry name" value="complement_C3_C4_C5"/>
    <property type="match status" value="1"/>
</dbReference>
<comment type="caution">
    <text evidence="20">The sequence shown here is derived from an EMBL/GenBank/DDBJ whole genome shotgun (WGS) entry which is preliminary data.</text>
</comment>
<dbReference type="Pfam" id="PF17791">
    <property type="entry name" value="MG3"/>
    <property type="match status" value="1"/>
</dbReference>
<protein>
    <recommendedName>
        <fullName evidence="22">Complement C3-like</fullName>
    </recommendedName>
</protein>
<dbReference type="SMART" id="SM00104">
    <property type="entry name" value="ANATO"/>
    <property type="match status" value="1"/>
</dbReference>
<dbReference type="InterPro" id="IPR048848">
    <property type="entry name" value="C3_CUB2"/>
</dbReference>
<accession>A0A836A854</accession>
<dbReference type="Pfam" id="PF21308">
    <property type="entry name" value="C3_CUB2"/>
    <property type="match status" value="1"/>
</dbReference>
<dbReference type="InterPro" id="IPR009048">
    <property type="entry name" value="A-macroglobulin_rcpt-bd"/>
</dbReference>
<evidence type="ECO:0000256" key="6">
    <source>
        <dbReference type="ARBA" id="ARBA00022588"/>
    </source>
</evidence>
<dbReference type="InterPro" id="IPR001599">
    <property type="entry name" value="Macroglobln_a2"/>
</dbReference>
<dbReference type="SMART" id="SM00643">
    <property type="entry name" value="C345C"/>
    <property type="match status" value="1"/>
</dbReference>
<dbReference type="Gene3D" id="2.40.50.120">
    <property type="match status" value="1"/>
</dbReference>
<dbReference type="SMART" id="SM01419">
    <property type="entry name" value="Thiol-ester_cl"/>
    <property type="match status" value="1"/>
</dbReference>
<keyword evidence="7" id="KW-0646">Protease inhibitor</keyword>
<dbReference type="SUPFAM" id="SSF49410">
    <property type="entry name" value="Alpha-macroglobulin receptor domain"/>
    <property type="match status" value="1"/>
</dbReference>
<dbReference type="Gene3D" id="1.50.10.20">
    <property type="match status" value="1"/>
</dbReference>
<keyword evidence="17" id="KW-0395">Inflammatory response</keyword>
<evidence type="ECO:0000256" key="13">
    <source>
        <dbReference type="ARBA" id="ARBA00023098"/>
    </source>
</evidence>
<dbReference type="SUPFAM" id="SSF48239">
    <property type="entry name" value="Terpenoid cyclases/Protein prenyltransferases"/>
    <property type="match status" value="1"/>
</dbReference>
<keyword evidence="16" id="KW-0325">Glycoprotein</keyword>
<comment type="similarity">
    <text evidence="3">Belongs to the short-chain dehydrogenases/reductases (SDR) family.</text>
</comment>
<dbReference type="PROSITE" id="PS01178">
    <property type="entry name" value="ANAPHYLATOXIN_2"/>
    <property type="match status" value="1"/>
</dbReference>
<dbReference type="Pfam" id="PF00106">
    <property type="entry name" value="adh_short"/>
    <property type="match status" value="1"/>
</dbReference>
<dbReference type="InterPro" id="IPR050473">
    <property type="entry name" value="A2M/Complement_sys"/>
</dbReference>
<dbReference type="InterPro" id="IPR000020">
    <property type="entry name" value="Anaphylatoxin/fibulin"/>
</dbReference>
<dbReference type="InterPro" id="IPR002890">
    <property type="entry name" value="MG2"/>
</dbReference>
<dbReference type="Pfam" id="PF07677">
    <property type="entry name" value="A2M_recep"/>
    <property type="match status" value="1"/>
</dbReference>
<dbReference type="InterPro" id="IPR041555">
    <property type="entry name" value="MG3"/>
</dbReference>
<dbReference type="CDD" id="cd09806">
    <property type="entry name" value="type1_17beta-HSD-like_SDR_c"/>
    <property type="match status" value="1"/>
</dbReference>
<dbReference type="Pfam" id="PF00207">
    <property type="entry name" value="A2M"/>
    <property type="match status" value="1"/>
</dbReference>
<proteinExistence type="inferred from homology"/>
<evidence type="ECO:0000256" key="3">
    <source>
        <dbReference type="ARBA" id="ARBA00006484"/>
    </source>
</evidence>
<keyword evidence="5" id="KW-0964">Secreted</keyword>
<dbReference type="Gene3D" id="2.60.120.1540">
    <property type="match status" value="1"/>
</dbReference>
<dbReference type="PANTHER" id="PTHR11412:SF111">
    <property type="entry name" value="VENOM FACTOR"/>
    <property type="match status" value="1"/>
</dbReference>
<dbReference type="InterPro" id="IPR047565">
    <property type="entry name" value="Alpha-macroglob_thiol-ester_cl"/>
</dbReference>
<dbReference type="PROSITE" id="PS00061">
    <property type="entry name" value="ADH_SHORT"/>
    <property type="match status" value="1"/>
</dbReference>
<dbReference type="FunFam" id="2.60.40.10:FF:000155">
    <property type="entry name" value="complement C3 isoform X1"/>
    <property type="match status" value="1"/>
</dbReference>
<sequence length="1915" mass="213551">MADAPRTVLISGCSSGIGLELAVQLAHDPRQRYQVVATMRDLGKKGTLEAAAGKALGQTLTVAQLDVCSDESVAQCLSCIQGGEVDVLVNNAGVGLVGPLEGLSLAAMQNVFDTNFFGAVRLVKAVLPGMKRRRQGHIVVVSSVMGLQGVVFNEVYAASKFAMEGFFESLAVQLLQFNIFISLVEPGPVVTEFEGKLLEQVSTAEFPGTDPDTLSYFRDLYLPASRELFHNVGQSPQDVAKVIVKVIGSARPPLRRQTNTRYTPLTALKAVDPSGSLYILVTPRVLRIGSPETIHVEAHSDSSEPLSHPLEVNLSVWDFPRKNTLVARRKLVLSQENHFMDQASVTIPEDLVYPPKPGTQYVIIKATWSPTSVSSSMEKLVLVAPHAGYIFIQTDKTIYTPEQSVQYRVYTVNHRMDPVPRTFTLDIKNPEGIAVISKDLLPDNGVYINSFTLPERISIGTWTIEASYQTAPKQKFKTGFEVKEYVLPSFEVQLTPTKTFFYLRDEVLGVNIQARYIFNKPVDGHALAIFGVKQDSRRIPIQSSLQRVEIAQGHGHISLQKDALMAAFQGSEEDFIGASIFVNVTVFSSGGEKVQAEICGVKIVRSPYNIKFIKTPQYFKPGMPFRFRVFVSNPDGSPASKVLVSCRDEKAQTTLSGEATLVINTDASLKELTIRVKTEAPIQPEEQASASMTARPYSTQDESGNFLHIEVKTLSTEVGSNLQLSLNTNLRDSSVNKKITRFTILVLSKGQIVHAKEVKTHGSVLASTIIDVTSKMLPSFRILAFYLLPKGTGQDPELVADSILIDVNDKCQEKLKIGLKHEAYVQPIQPSSRVALKITGDAEATVGLVAVDKAVHILNSKHRFTQKKIWDTVEEHDVGCTAGSGKDRLAVFKDAGLDMKMSTGMDTLASTDWHCPPSPSPSHRRLRSLKRLETKRKAVNKFKTELEQKCCEAGLRENPVGLSCEERIPHVRYGPVCIAAFLSCCQLSETLTREAREEQLLLGTTDEDDDLDDLFLEDEPVRSLFPESWFWKTITLPKTTAGISQYTTDVTVPDSITTWQFVAVSIKTGQGLCVSDPFELTVMKPFFVDLKLPFSVIRNEQVQIQAVLYNFLQQSIKVRVEFPHKESLCSAAKPDAPSRRIVAVPPFSSKVVPFVLLPLEIGKVDVEVRARGSMVQDHVRKTLLVQAGGQTEQISQSFLLNPQGQTQMQRVPKQEFLNKMPNTEADVFVSVQGDILGETILGTLTPSEAWRLLRIPSGCPEQTLSSLTPVVILTRYLDTTGQWNKVGVELREKVMKNLARGYSQMLTHRSEDGSYHTSKGNPGSTWLTSYVFRVYALAYRTMTIRALSLDSVCNIANWIITHRQRTRGNFVEESPVVMWSMQGGYQGSEADISLTALVLIALNEGKELCSQKIPSLADSMKHAGDFLEKKLPHIRTAFAMAITSYALALIRSPRANDHLDSFASKDKTHWPVGLDDLDLDDSLYTIEATAYALMQKLELGRRNETHAIANWLLKKRQLGGGFRSTQTTVVAIEALTRFREAVPFDGVQDLHVQIKSSKKALHVEWDIDEKNAYQLRSAKFSAEEELEIRASGTGRGTISILTVYHRSPEFLEDTCKQYHLNVTLNEAQEENKKGEATFRLRMETRFRGRRDATMTIMEVSLLTGFYPNQDDLKQLTNEVERYAFQYETKMNSSDSTVVLYLEKLSHKEDTVLGFRVHRMLKAEFLQAAQVTVYDYYEPSRRCTSFYNLPTEHASLRKICDKDVCRCAEEQCPSPKDSNHLSQEELQTAACEAGVDFVYKTSLESVETSDSNPYIYYNMKLQAIIKSGTDSARPLTVKKFVTHTTCRDSLGLQEHETYLIMGQISDLWRVKSEYIHVLGKETFLMHWPANGTVGKKELLDQLAGFSDYMHTHGCES</sequence>
<dbReference type="GO" id="GO:0006958">
    <property type="term" value="P:complement activation, classical pathway"/>
    <property type="evidence" value="ECO:0007669"/>
    <property type="project" value="UniProtKB-KW"/>
</dbReference>
<evidence type="ECO:0000256" key="9">
    <source>
        <dbReference type="ARBA" id="ARBA00022875"/>
    </source>
</evidence>
<dbReference type="InterPro" id="IPR001134">
    <property type="entry name" value="Netrin_domain"/>
</dbReference>
<evidence type="ECO:0000256" key="14">
    <source>
        <dbReference type="ARBA" id="ARBA00023157"/>
    </source>
</evidence>
<evidence type="ECO:0000256" key="15">
    <source>
        <dbReference type="ARBA" id="ARBA00023162"/>
    </source>
</evidence>
<dbReference type="PRINTS" id="PR00080">
    <property type="entry name" value="SDRFAMILY"/>
</dbReference>
<dbReference type="SUPFAM" id="SSF47686">
    <property type="entry name" value="Anaphylotoxins (complement system)"/>
    <property type="match status" value="1"/>
</dbReference>
<dbReference type="PRINTS" id="PR00081">
    <property type="entry name" value="GDHRDH"/>
</dbReference>
<evidence type="ECO:0000256" key="10">
    <source>
        <dbReference type="ARBA" id="ARBA00022900"/>
    </source>
</evidence>
<dbReference type="InterPro" id="IPR011625">
    <property type="entry name" value="A2M_N_BRD"/>
</dbReference>
<reference evidence="20 21" key="1">
    <citation type="submission" date="2020-12" db="EMBL/GenBank/DDBJ databases">
        <title>De novo assembly of Tibetan sheep genome.</title>
        <authorList>
            <person name="Li X."/>
        </authorList>
    </citation>
    <scope>NUCLEOTIDE SEQUENCE [LARGE SCALE GENOMIC DNA]</scope>
    <source>
        <tissue evidence="20">Heart</tissue>
    </source>
</reference>
<evidence type="ECO:0000256" key="12">
    <source>
        <dbReference type="ARBA" id="ARBA00023002"/>
    </source>
</evidence>
<evidence type="ECO:0000313" key="21">
    <source>
        <dbReference type="Proteomes" id="UP000664991"/>
    </source>
</evidence>
<dbReference type="Gene3D" id="3.40.50.720">
    <property type="entry name" value="NAD(P)-binding Rossmann-like Domain"/>
    <property type="match status" value="1"/>
</dbReference>
<dbReference type="GO" id="GO:0009986">
    <property type="term" value="C:cell surface"/>
    <property type="evidence" value="ECO:0007669"/>
    <property type="project" value="UniProtKB-SubCell"/>
</dbReference>
<dbReference type="SMART" id="SM01359">
    <property type="entry name" value="A2M_N_2"/>
    <property type="match status" value="1"/>
</dbReference>
<dbReference type="GO" id="GO:0006957">
    <property type="term" value="P:complement activation, alternative pathway"/>
    <property type="evidence" value="ECO:0007669"/>
    <property type="project" value="UniProtKB-KW"/>
</dbReference>
<dbReference type="Gene3D" id="2.60.40.1940">
    <property type="match status" value="1"/>
</dbReference>
<dbReference type="PANTHER" id="PTHR11412">
    <property type="entry name" value="MACROGLOBULIN / COMPLEMENT"/>
    <property type="match status" value="1"/>
</dbReference>
<dbReference type="Gene3D" id="2.60.40.10">
    <property type="entry name" value="Immunoglobulins"/>
    <property type="match status" value="2"/>
</dbReference>
<evidence type="ECO:0000256" key="4">
    <source>
        <dbReference type="ARBA" id="ARBA00010952"/>
    </source>
</evidence>
<dbReference type="Gene3D" id="2.60.40.690">
    <property type="entry name" value="Alpha-macroglobulin, receptor-binding domain"/>
    <property type="match status" value="1"/>
</dbReference>
<dbReference type="PROSITE" id="PS01177">
    <property type="entry name" value="ANAPHYLATOXIN_1"/>
    <property type="match status" value="1"/>
</dbReference>
<dbReference type="GO" id="GO:0006954">
    <property type="term" value="P:inflammatory response"/>
    <property type="evidence" value="ECO:0007669"/>
    <property type="project" value="UniProtKB-KW"/>
</dbReference>
<evidence type="ECO:0000256" key="1">
    <source>
        <dbReference type="ARBA" id="ARBA00004241"/>
    </source>
</evidence>
<evidence type="ECO:0008006" key="22">
    <source>
        <dbReference type="Google" id="ProtNLM"/>
    </source>
</evidence>
<keyword evidence="15" id="KW-0179">Complement alternate pathway</keyword>
<dbReference type="GO" id="GO:0005615">
    <property type="term" value="C:extracellular space"/>
    <property type="evidence" value="ECO:0007669"/>
    <property type="project" value="InterPro"/>
</dbReference>
<dbReference type="SMART" id="SM00822">
    <property type="entry name" value="PKS_KR"/>
    <property type="match status" value="1"/>
</dbReference>
<evidence type="ECO:0000313" key="20">
    <source>
        <dbReference type="EMBL" id="KAG5208741.1"/>
    </source>
</evidence>
<dbReference type="Pfam" id="PF01821">
    <property type="entry name" value="ANATO"/>
    <property type="match status" value="1"/>
</dbReference>
<dbReference type="Gene3D" id="1.20.91.20">
    <property type="entry name" value="Anaphylotoxins (complement system)"/>
    <property type="match status" value="1"/>
</dbReference>
<evidence type="ECO:0000256" key="7">
    <source>
        <dbReference type="ARBA" id="ARBA00022690"/>
    </source>
</evidence>
<comment type="subcellular location">
    <subcellularLocation>
        <location evidence="1">Cell surface</location>
    </subcellularLocation>
    <subcellularLocation>
        <location evidence="2">Secreted</location>
    </subcellularLocation>
</comment>
<keyword evidence="14" id="KW-1015">Disulfide bond</keyword>
<dbReference type="InterPro" id="IPR011626">
    <property type="entry name" value="Alpha-macroglobulin_TED"/>
</dbReference>
<dbReference type="InterPro" id="IPR057326">
    <property type="entry name" value="KR_dom"/>
</dbReference>
<dbReference type="InterPro" id="IPR008993">
    <property type="entry name" value="TIMP-like_OB-fold"/>
</dbReference>
<dbReference type="SUPFAM" id="SSF50242">
    <property type="entry name" value="TIMP-like"/>
    <property type="match status" value="1"/>
</dbReference>
<dbReference type="GO" id="GO:0006629">
    <property type="term" value="P:lipid metabolic process"/>
    <property type="evidence" value="ECO:0007669"/>
    <property type="project" value="UniProtKB-KW"/>
</dbReference>
<dbReference type="PROSITE" id="PS50189">
    <property type="entry name" value="NTR"/>
    <property type="match status" value="1"/>
</dbReference>
<dbReference type="Gene3D" id="2.60.40.1930">
    <property type="match status" value="3"/>
</dbReference>
<dbReference type="Pfam" id="PF17790">
    <property type="entry name" value="MG1"/>
    <property type="match status" value="1"/>
</dbReference>
<dbReference type="Pfam" id="PF01835">
    <property type="entry name" value="MG2"/>
    <property type="match status" value="1"/>
</dbReference>
<dbReference type="GO" id="GO:0016491">
    <property type="term" value="F:oxidoreductase activity"/>
    <property type="evidence" value="ECO:0007669"/>
    <property type="project" value="UniProtKB-KW"/>
</dbReference>
<evidence type="ECO:0000256" key="11">
    <source>
        <dbReference type="ARBA" id="ARBA00022966"/>
    </source>
</evidence>
<dbReference type="SUPFAM" id="SSF51735">
    <property type="entry name" value="NAD(P)-binding Rossmann-fold domains"/>
    <property type="match status" value="1"/>
</dbReference>
<dbReference type="InterPro" id="IPR013783">
    <property type="entry name" value="Ig-like_fold"/>
</dbReference>
<dbReference type="InterPro" id="IPR020904">
    <property type="entry name" value="Sc_DH/Rdtase_CS"/>
</dbReference>
<comment type="similarity">
    <text evidence="4">Belongs to the protease inhibitor I39 (alpha-2-macroglobulin) family.</text>
</comment>
<keyword evidence="11" id="KW-0882">Thioester bond</keyword>
<dbReference type="Pfam" id="PF07703">
    <property type="entry name" value="A2M_BRD"/>
    <property type="match status" value="1"/>
</dbReference>
<keyword evidence="10" id="KW-0722">Serine protease inhibitor</keyword>
<feature type="domain" description="NTR" evidence="19">
    <location>
        <begin position="1771"/>
        <end position="1913"/>
    </location>
</feature>
<evidence type="ECO:0000259" key="19">
    <source>
        <dbReference type="PROSITE" id="PS50189"/>
    </source>
</evidence>
<feature type="domain" description="Anaphylatoxin-like" evidence="18">
    <location>
        <begin position="950"/>
        <end position="985"/>
    </location>
</feature>
<dbReference type="InterPro" id="IPR018081">
    <property type="entry name" value="Anaphylatoxin_comp_syst"/>
</dbReference>
<dbReference type="EMBL" id="JAEMGP010000005">
    <property type="protein sequence ID" value="KAG5208741.1"/>
    <property type="molecule type" value="Genomic_DNA"/>
</dbReference>
<dbReference type="Proteomes" id="UP000664991">
    <property type="component" value="Unassembled WGS sequence"/>
</dbReference>
<dbReference type="InterPro" id="IPR008930">
    <property type="entry name" value="Terpenoid_cyclase/PrenylTrfase"/>
</dbReference>
<dbReference type="SMART" id="SM01360">
    <property type="entry name" value="A2M"/>
    <property type="match status" value="1"/>
</dbReference>
<dbReference type="InterPro" id="IPR002347">
    <property type="entry name" value="SDR_fam"/>
</dbReference>
<organism evidence="20 21">
    <name type="scientific">Ovis aries</name>
    <name type="common">Sheep</name>
    <dbReference type="NCBI Taxonomy" id="9940"/>
    <lineage>
        <taxon>Eukaryota</taxon>
        <taxon>Metazoa</taxon>
        <taxon>Chordata</taxon>
        <taxon>Craniata</taxon>
        <taxon>Vertebrata</taxon>
        <taxon>Euteleostomi</taxon>
        <taxon>Mammalia</taxon>
        <taxon>Eutheria</taxon>
        <taxon>Laurasiatheria</taxon>
        <taxon>Artiodactyla</taxon>
        <taxon>Ruminantia</taxon>
        <taxon>Pecora</taxon>
        <taxon>Bovidae</taxon>
        <taxon>Caprinae</taxon>
        <taxon>Ovis</taxon>
    </lineage>
</organism>
<dbReference type="FunFam" id="2.60.40.1940:FF:000001">
    <property type="entry name" value="Complement component C3"/>
    <property type="match status" value="1"/>
</dbReference>
<dbReference type="Pfam" id="PF07678">
    <property type="entry name" value="TED_complement"/>
    <property type="match status" value="1"/>
</dbReference>
<dbReference type="FunFam" id="2.60.40.1930:FF:000001">
    <property type="entry name" value="CD109 isoform 3"/>
    <property type="match status" value="1"/>
</dbReference>
<dbReference type="Pfam" id="PF17789">
    <property type="entry name" value="MG4"/>
    <property type="match status" value="1"/>
</dbReference>
<evidence type="ECO:0000259" key="18">
    <source>
        <dbReference type="PROSITE" id="PS01178"/>
    </source>
</evidence>
<evidence type="ECO:0000256" key="8">
    <source>
        <dbReference type="ARBA" id="ARBA00022729"/>
    </source>
</evidence>
<evidence type="ECO:0000256" key="16">
    <source>
        <dbReference type="ARBA" id="ARBA00023180"/>
    </source>
</evidence>
<dbReference type="InterPro" id="IPR036291">
    <property type="entry name" value="NAD(P)-bd_dom_sf"/>
</dbReference>
<gene>
    <name evidence="20" type="ORF">JEQ12_016306</name>
</gene>
<evidence type="ECO:0000256" key="17">
    <source>
        <dbReference type="ARBA" id="ARBA00023198"/>
    </source>
</evidence>
<evidence type="ECO:0000256" key="2">
    <source>
        <dbReference type="ARBA" id="ARBA00004613"/>
    </source>
</evidence>
<keyword evidence="12" id="KW-0560">Oxidoreductase</keyword>
<dbReference type="Gene3D" id="6.20.50.160">
    <property type="match status" value="1"/>
</dbReference>
<keyword evidence="13" id="KW-0443">Lipid metabolism</keyword>
<keyword evidence="8" id="KW-0732">Signal</keyword>
<dbReference type="FunFam" id="3.40.50.720:FF:000323">
    <property type="entry name" value="Estradiol 17-beta-dehydrogenase 1"/>
    <property type="match status" value="1"/>
</dbReference>
<dbReference type="SMART" id="SM01361">
    <property type="entry name" value="A2M_recep"/>
    <property type="match status" value="1"/>
</dbReference>
<keyword evidence="6" id="KW-0391">Immunity</keyword>
<dbReference type="Pfam" id="PF01759">
    <property type="entry name" value="NTR"/>
    <property type="match status" value="1"/>
</dbReference>
<dbReference type="InterPro" id="IPR036595">
    <property type="entry name" value="A-macroglobulin_rcpt-bd_sf"/>
</dbReference>
<dbReference type="GO" id="GO:0004867">
    <property type="term" value="F:serine-type endopeptidase inhibitor activity"/>
    <property type="evidence" value="ECO:0007669"/>
    <property type="project" value="UniProtKB-KW"/>
</dbReference>
<keyword evidence="6" id="KW-0399">Innate immunity</keyword>